<feature type="signal peptide" evidence="4">
    <location>
        <begin position="1"/>
        <end position="22"/>
    </location>
</feature>
<comment type="cofactor">
    <cofactor evidence="1">
        <name>Cu(2+)</name>
        <dbReference type="ChEBI" id="CHEBI:29036"/>
    </cofactor>
</comment>
<gene>
    <name evidence="5" type="ORF">F444_02859</name>
</gene>
<evidence type="ECO:0000313" key="5">
    <source>
        <dbReference type="EMBL" id="ETO83057.1"/>
    </source>
</evidence>
<evidence type="ECO:0000256" key="2">
    <source>
        <dbReference type="ARBA" id="ARBA00023008"/>
    </source>
</evidence>
<dbReference type="EMBL" id="ANJA01000571">
    <property type="protein sequence ID" value="ETO83057.1"/>
    <property type="molecule type" value="Genomic_DNA"/>
</dbReference>
<dbReference type="AlphaFoldDB" id="A0A081AVZ6"/>
<keyword evidence="4" id="KW-0732">Signal</keyword>
<feature type="compositionally biased region" description="Basic residues" evidence="3">
    <location>
        <begin position="269"/>
        <end position="281"/>
    </location>
</feature>
<feature type="compositionally biased region" description="Low complexity" evidence="3">
    <location>
        <begin position="229"/>
        <end position="253"/>
    </location>
</feature>
<dbReference type="InterPro" id="IPR052282">
    <property type="entry name" value="Starch-active_LPMO"/>
</dbReference>
<organism evidence="5 6">
    <name type="scientific">Phytophthora nicotianae P1976</name>
    <dbReference type="NCBI Taxonomy" id="1317066"/>
    <lineage>
        <taxon>Eukaryota</taxon>
        <taxon>Sar</taxon>
        <taxon>Stramenopiles</taxon>
        <taxon>Oomycota</taxon>
        <taxon>Peronosporomycetes</taxon>
        <taxon>Peronosporales</taxon>
        <taxon>Peronosporaceae</taxon>
        <taxon>Phytophthora</taxon>
    </lineage>
</organism>
<evidence type="ECO:0000256" key="3">
    <source>
        <dbReference type="SAM" id="MobiDB-lite"/>
    </source>
</evidence>
<feature type="compositionally biased region" description="Low complexity" evidence="3">
    <location>
        <begin position="189"/>
        <end position="220"/>
    </location>
</feature>
<reference evidence="5 6" key="1">
    <citation type="submission" date="2013-11" db="EMBL/GenBank/DDBJ databases">
        <title>The Genome Sequence of Phytophthora parasitica P1976.</title>
        <authorList>
            <consortium name="The Broad Institute Genomics Platform"/>
            <person name="Russ C."/>
            <person name="Tyler B."/>
            <person name="Panabieres F."/>
            <person name="Shan W."/>
            <person name="Tripathy S."/>
            <person name="Grunwald N."/>
            <person name="Machado M."/>
            <person name="Johnson C.S."/>
            <person name="Walker B."/>
            <person name="Young S."/>
            <person name="Zeng Q."/>
            <person name="Gargeya S."/>
            <person name="Fitzgerald M."/>
            <person name="Haas B."/>
            <person name="Abouelleil A."/>
            <person name="Allen A.W."/>
            <person name="Alvarado L."/>
            <person name="Arachchi H.M."/>
            <person name="Berlin A.M."/>
            <person name="Chapman S.B."/>
            <person name="Gainer-Dewar J."/>
            <person name="Goldberg J."/>
            <person name="Griggs A."/>
            <person name="Gujja S."/>
            <person name="Hansen M."/>
            <person name="Howarth C."/>
            <person name="Imamovic A."/>
            <person name="Ireland A."/>
            <person name="Larimer J."/>
            <person name="McCowan C."/>
            <person name="Murphy C."/>
            <person name="Pearson M."/>
            <person name="Poon T.W."/>
            <person name="Priest M."/>
            <person name="Roberts A."/>
            <person name="Saif S."/>
            <person name="Shea T."/>
            <person name="Sisk P."/>
            <person name="Sykes S."/>
            <person name="Wortman J."/>
            <person name="Nusbaum C."/>
            <person name="Birren B."/>
        </authorList>
    </citation>
    <scope>NUCLEOTIDE SEQUENCE [LARGE SCALE GENOMIC DNA]</scope>
    <source>
        <strain evidence="5 6">P1976</strain>
    </source>
</reference>
<dbReference type="PANTHER" id="PTHR36575:SF2">
    <property type="entry name" value="CHITIN-BINDING TYPE-4 DOMAIN-CONTAINING PROTEIN-RELATED"/>
    <property type="match status" value="1"/>
</dbReference>
<feature type="region of interest" description="Disordered" evidence="3">
    <location>
        <begin position="189"/>
        <end position="281"/>
    </location>
</feature>
<evidence type="ECO:0008006" key="7">
    <source>
        <dbReference type="Google" id="ProtNLM"/>
    </source>
</evidence>
<feature type="chain" id="PRO_5001754457" description="Chitin-binding type-4 domain-containing protein" evidence="4">
    <location>
        <begin position="23"/>
        <end position="281"/>
    </location>
</feature>
<evidence type="ECO:0000313" key="6">
    <source>
        <dbReference type="Proteomes" id="UP000028582"/>
    </source>
</evidence>
<proteinExistence type="predicted"/>
<comment type="caution">
    <text evidence="5">The sequence shown here is derived from an EMBL/GenBank/DDBJ whole genome shotgun (WGS) entry which is preliminary data.</text>
</comment>
<dbReference type="Proteomes" id="UP000028582">
    <property type="component" value="Unassembled WGS sequence"/>
</dbReference>
<keyword evidence="2" id="KW-0186">Copper</keyword>
<dbReference type="PANTHER" id="PTHR36575">
    <property type="entry name" value="BINDING PROTEIN, PUTATIVE (AFU_ORTHOLOGUE AFUA_1G14430)-RELATED"/>
    <property type="match status" value="1"/>
</dbReference>
<sequence>MFSPIALSSIVSLVALISVVNGHGYLEEPSPSWEYSPNPEWVINVDNYWDIGSGGDQCGLFKTMAEEKNVTVKDVVLDMVGAGKECGHTLADGTRQPIPSDGLAKWLGNGGGGFTHVGPCEIYLDDKMVLHGDNCEDEYPGGDVGSTVTSDMPVDYSSCTEDCTLTIYWLAFQNANWQAYINCVPLTGSGSTTTSTSTPESSVTSSSTAAEAETTEVPSTDAPSTETQTTDAPETEAPIATTEATAALSTTDAQLTVAPSTETDTKCNARARRLHQKSTTD</sequence>
<dbReference type="OrthoDB" id="118698at2759"/>
<evidence type="ECO:0000256" key="1">
    <source>
        <dbReference type="ARBA" id="ARBA00001973"/>
    </source>
</evidence>
<accession>A0A081AVZ6</accession>
<protein>
    <recommendedName>
        <fullName evidence="7">Chitin-binding type-4 domain-containing protein</fullName>
    </recommendedName>
</protein>
<name>A0A081AVZ6_PHYNI</name>
<evidence type="ECO:0000256" key="4">
    <source>
        <dbReference type="SAM" id="SignalP"/>
    </source>
</evidence>